<dbReference type="Pfam" id="PF00743">
    <property type="entry name" value="FMO-like"/>
    <property type="match status" value="1"/>
</dbReference>
<evidence type="ECO:0000256" key="3">
    <source>
        <dbReference type="ARBA" id="ARBA00022630"/>
    </source>
</evidence>
<dbReference type="InterPro" id="IPR036188">
    <property type="entry name" value="FAD/NAD-bd_sf"/>
</dbReference>
<dbReference type="SUPFAM" id="SSF51905">
    <property type="entry name" value="FAD/NAD(P)-binding domain"/>
    <property type="match status" value="3"/>
</dbReference>
<evidence type="ECO:0000313" key="7">
    <source>
        <dbReference type="Proteomes" id="UP001610563"/>
    </source>
</evidence>
<accession>A0ABR4FHK1</accession>
<keyword evidence="4" id="KW-0274">FAD</keyword>
<dbReference type="Gene3D" id="3.50.50.60">
    <property type="entry name" value="FAD/NAD(P)-binding domain"/>
    <property type="match status" value="2"/>
</dbReference>
<comment type="cofactor">
    <cofactor evidence="1">
        <name>FAD</name>
        <dbReference type="ChEBI" id="CHEBI:57692"/>
    </cofactor>
</comment>
<comment type="caution">
    <text evidence="6">The sequence shown here is derived from an EMBL/GenBank/DDBJ whole genome shotgun (WGS) entry which is preliminary data.</text>
</comment>
<evidence type="ECO:0000256" key="2">
    <source>
        <dbReference type="ARBA" id="ARBA00010139"/>
    </source>
</evidence>
<dbReference type="InterPro" id="IPR051209">
    <property type="entry name" value="FAD-bind_Monooxygenase_sf"/>
</dbReference>
<evidence type="ECO:0000313" key="6">
    <source>
        <dbReference type="EMBL" id="KAL2782725.1"/>
    </source>
</evidence>
<keyword evidence="3" id="KW-0285">Flavoprotein</keyword>
<comment type="similarity">
    <text evidence="2">Belongs to the FAD-binding monooxygenase family.</text>
</comment>
<gene>
    <name evidence="6" type="ORF">BJX66DRAFT_331042</name>
</gene>
<dbReference type="InterPro" id="IPR020946">
    <property type="entry name" value="Flavin_mOase-like"/>
</dbReference>
<reference evidence="6 7" key="1">
    <citation type="submission" date="2024-07" db="EMBL/GenBank/DDBJ databases">
        <title>Section-level genome sequencing and comparative genomics of Aspergillus sections Usti and Cavernicolus.</title>
        <authorList>
            <consortium name="Lawrence Berkeley National Laboratory"/>
            <person name="Nybo J.L."/>
            <person name="Vesth T.C."/>
            <person name="Theobald S."/>
            <person name="Frisvad J.C."/>
            <person name="Larsen T.O."/>
            <person name="Kjaerboelling I."/>
            <person name="Rothschild-Mancinelli K."/>
            <person name="Lyhne E.K."/>
            <person name="Kogle M.E."/>
            <person name="Barry K."/>
            <person name="Clum A."/>
            <person name="Na H."/>
            <person name="Ledsgaard L."/>
            <person name="Lin J."/>
            <person name="Lipzen A."/>
            <person name="Kuo A."/>
            <person name="Riley R."/>
            <person name="Mondo S."/>
            <person name="Labutti K."/>
            <person name="Haridas S."/>
            <person name="Pangalinan J."/>
            <person name="Salamov A.A."/>
            <person name="Simmons B.A."/>
            <person name="Magnuson J.K."/>
            <person name="Chen J."/>
            <person name="Drula E."/>
            <person name="Henrissat B."/>
            <person name="Wiebenga A."/>
            <person name="Lubbers R.J."/>
            <person name="Gomes A.C."/>
            <person name="Makela M.R."/>
            <person name="Stajich J."/>
            <person name="Grigoriev I.V."/>
            <person name="Mortensen U.H."/>
            <person name="De Vries R.P."/>
            <person name="Baker S.E."/>
            <person name="Andersen M.R."/>
        </authorList>
    </citation>
    <scope>NUCLEOTIDE SEQUENCE [LARGE SCALE GENOMIC DNA]</scope>
    <source>
        <strain evidence="6 7">CBS 209.92</strain>
    </source>
</reference>
<name>A0ABR4FHK1_9EURO</name>
<dbReference type="PANTHER" id="PTHR42877:SF12">
    <property type="entry name" value="MONOOXYGENASE"/>
    <property type="match status" value="1"/>
</dbReference>
<dbReference type="Proteomes" id="UP001610563">
    <property type="component" value="Unassembled WGS sequence"/>
</dbReference>
<dbReference type="PANTHER" id="PTHR42877">
    <property type="entry name" value="L-ORNITHINE N(5)-MONOOXYGENASE-RELATED"/>
    <property type="match status" value="1"/>
</dbReference>
<dbReference type="EMBL" id="JBFTWV010000338">
    <property type="protein sequence ID" value="KAL2782725.1"/>
    <property type="molecule type" value="Genomic_DNA"/>
</dbReference>
<evidence type="ECO:0000256" key="1">
    <source>
        <dbReference type="ARBA" id="ARBA00001974"/>
    </source>
</evidence>
<keyword evidence="7" id="KW-1185">Reference proteome</keyword>
<proteinExistence type="inferred from homology"/>
<evidence type="ECO:0000256" key="4">
    <source>
        <dbReference type="ARBA" id="ARBA00022827"/>
    </source>
</evidence>
<keyword evidence="5" id="KW-0560">Oxidoreductase</keyword>
<sequence length="633" mass="70956">MAAPEGTGSAYKVTETPLGSTRHLRIVGIGAGMSGINMIRTLRLHVQDYEQVVYEKNPEIGGTWFENRYPGCKCDVPSHNYQFSWRPNPEWTGFFSPASEIQEYLCRVCDEEGMRDVIKTSHQVTRAEWNDAAGSWDLEVHDLDKNIKFHDYCHFLLDGSGILNHWKWPEIPGLHSFQGRLIHSADWPSNFDYTGLTVAVIGNGSSGVQILPEMQRDVKNLVHFVREPTWVVPSRLQLLAQGAGGGVLSQVSMDENSDFTKAQIERFKSDPIFYRRFVKAVEEVVNGNFPLTLKDTEFAATLQKKAVEYMTEALDGDERLCGALIPDFALGCRRLTPAIGYLHALMKPNVRVVTNPITKVTPHGLETSAGELIQVDAIICATGFNVSFCPRFPIIGPQGNLQDTWTKQLPNAYMSCAIPGFPNYFTFLGPNAPIGHGSVFTITEHIAKYLTRIIKKCQTEGIKAISPSQAAVDELYEHTQSFMPRTAWTANCISWFKNGTADGPVTALHPGSRIHFFHMLEEFRGDQLVTPKKSLPEVGEKLPPSLNVPSLEQKFVRRLGKKVYSSTQMVIMCDHDKYVPGTVGFFYLVEGPLSHIRVEQHLSRPLLRIYGKLRNVIAKQVFKIRGRTRSCGI</sequence>
<organism evidence="6 7">
    <name type="scientific">Aspergillus keveii</name>
    <dbReference type="NCBI Taxonomy" id="714993"/>
    <lineage>
        <taxon>Eukaryota</taxon>
        <taxon>Fungi</taxon>
        <taxon>Dikarya</taxon>
        <taxon>Ascomycota</taxon>
        <taxon>Pezizomycotina</taxon>
        <taxon>Eurotiomycetes</taxon>
        <taxon>Eurotiomycetidae</taxon>
        <taxon>Eurotiales</taxon>
        <taxon>Aspergillaceae</taxon>
        <taxon>Aspergillus</taxon>
        <taxon>Aspergillus subgen. Nidulantes</taxon>
    </lineage>
</organism>
<evidence type="ECO:0000256" key="5">
    <source>
        <dbReference type="ARBA" id="ARBA00023002"/>
    </source>
</evidence>
<protein>
    <submittedName>
        <fullName evidence="6">FAD/NAD(P)-binding domain-containing protein</fullName>
    </submittedName>
</protein>